<evidence type="ECO:0000313" key="1">
    <source>
        <dbReference type="EMBL" id="AKK06585.1"/>
    </source>
</evidence>
<dbReference type="STRING" id="571915.CMUST_11360"/>
<accession>A0A0G3H1C4</accession>
<proteinExistence type="predicted"/>
<evidence type="ECO:0000313" key="2">
    <source>
        <dbReference type="Proteomes" id="UP000035199"/>
    </source>
</evidence>
<protein>
    <submittedName>
        <fullName evidence="1">Uncharacterized protein</fullName>
    </submittedName>
</protein>
<reference evidence="1 2" key="1">
    <citation type="journal article" date="2015" name="Genome Announc.">
        <title>Complete Genome Sequence of the Type Strain Corynebacterium mustelae DSM 45274, Isolated from Various Tissues of a Male Ferret with Lethal Sepsis.</title>
        <authorList>
            <person name="Ruckert C."/>
            <person name="Eimer J."/>
            <person name="Winkler A."/>
            <person name="Tauch A."/>
        </authorList>
    </citation>
    <scope>NUCLEOTIDE SEQUENCE [LARGE SCALE GENOMIC DNA]</scope>
    <source>
        <strain evidence="1 2">DSM 45274</strain>
    </source>
</reference>
<organism evidence="1 2">
    <name type="scientific">Corynebacterium mustelae</name>
    <dbReference type="NCBI Taxonomy" id="571915"/>
    <lineage>
        <taxon>Bacteria</taxon>
        <taxon>Bacillati</taxon>
        <taxon>Actinomycetota</taxon>
        <taxon>Actinomycetes</taxon>
        <taxon>Mycobacteriales</taxon>
        <taxon>Corynebacteriaceae</taxon>
        <taxon>Corynebacterium</taxon>
    </lineage>
</organism>
<sequence>MQRIAVMHVQGMPRVCRARVEQAMVDVLTSEPMCTTPGVDVLEASWYTKWQRSGAKVGAVDCRQVLSGTGRELNAFEDVLGMMAGEHGFEARLELVG</sequence>
<dbReference type="PATRIC" id="fig|571915.4.peg.2429"/>
<dbReference type="AlphaFoldDB" id="A0A0G3H1C4"/>
<name>A0A0G3H1C4_9CORY</name>
<dbReference type="KEGG" id="cmv:CMUST_11360"/>
<gene>
    <name evidence="1" type="ORF">CMUST_11360</name>
</gene>
<reference evidence="2" key="2">
    <citation type="submission" date="2015-05" db="EMBL/GenBank/DDBJ databases">
        <title>Complete genome sequence of Corynebacterium mustelae DSM 45274, isolated from various tissues of a male ferret with lethal sepsis.</title>
        <authorList>
            <person name="Ruckert C."/>
            <person name="Albersmeier A."/>
            <person name="Winkler A."/>
            <person name="Tauch A."/>
        </authorList>
    </citation>
    <scope>NUCLEOTIDE SEQUENCE [LARGE SCALE GENOMIC DNA]</scope>
    <source>
        <strain evidence="2">DSM 45274</strain>
    </source>
</reference>
<dbReference type="Proteomes" id="UP000035199">
    <property type="component" value="Chromosome"/>
</dbReference>
<keyword evidence="2" id="KW-1185">Reference proteome</keyword>
<dbReference type="EMBL" id="CP011542">
    <property type="protein sequence ID" value="AKK06585.1"/>
    <property type="molecule type" value="Genomic_DNA"/>
</dbReference>